<dbReference type="Proteomes" id="UP000002895">
    <property type="component" value="Chromosome"/>
</dbReference>
<sequence length="33" mass="3517">MKASGSSDDNKKEFFKTASHVLKNSGLFQGADA</sequence>
<dbReference type="KEGG" id="ehr:EHR_12810"/>
<accession>I6T0Q4</accession>
<dbReference type="AlphaFoldDB" id="I6T0Q4"/>
<proteinExistence type="predicted"/>
<evidence type="ECO:0000313" key="2">
    <source>
        <dbReference type="Proteomes" id="UP000002895"/>
    </source>
</evidence>
<keyword evidence="2" id="KW-1185">Reference proteome</keyword>
<dbReference type="EMBL" id="CP003504">
    <property type="protein sequence ID" value="AFM71427.1"/>
    <property type="molecule type" value="Genomic_DNA"/>
</dbReference>
<reference evidence="1 2" key="1">
    <citation type="journal article" date="2012" name="J. Bacteriol.">
        <title>Genome sequence of Enterococcus hirae (Streptococcus faecalis) ATCC 9790, a model organism for the study of ion transport, bioenergetics, and copper homeostasis.</title>
        <authorList>
            <person name="Gaechter T."/>
            <person name="Wunderlin C."/>
            <person name="Schmidheini T."/>
            <person name="Solioz M."/>
        </authorList>
    </citation>
    <scope>NUCLEOTIDE SEQUENCE [LARGE SCALE GENOMIC DNA]</scope>
    <source>
        <strain evidence="2">ATCC 9790 / DSM 20160 / JCM 8729 / LMG 6399 / NBRC 3181 / NCIMB 6459 / NCDO 1258 / NCTC 12367 / WDCM 00089 / R</strain>
    </source>
</reference>
<name>I6T0Q4_ENTHA</name>
<evidence type="ECO:0000313" key="1">
    <source>
        <dbReference type="EMBL" id="AFM71427.1"/>
    </source>
</evidence>
<organism evidence="1 2">
    <name type="scientific">Enterococcus hirae (strain ATCC 9790 / DSM 20160 / JCM 8729 / LMG 6399 / NBRC 3181 / NCIMB 6459 / NCDO 1258 / NCTC 12367 / WDCM 00089 / R)</name>
    <dbReference type="NCBI Taxonomy" id="768486"/>
    <lineage>
        <taxon>Bacteria</taxon>
        <taxon>Bacillati</taxon>
        <taxon>Bacillota</taxon>
        <taxon>Bacilli</taxon>
        <taxon>Lactobacillales</taxon>
        <taxon>Enterococcaceae</taxon>
        <taxon>Enterococcus</taxon>
    </lineage>
</organism>
<gene>
    <name evidence="1" type="ordered locus">EHR_12810</name>
</gene>
<dbReference type="HOGENOM" id="CLU_212040_0_0_9"/>
<protein>
    <submittedName>
        <fullName evidence="1">Uncharacterized protein</fullName>
    </submittedName>
</protein>